<feature type="region of interest" description="Disordered" evidence="2">
    <location>
        <begin position="158"/>
        <end position="187"/>
    </location>
</feature>
<feature type="compositionally biased region" description="Polar residues" evidence="2">
    <location>
        <begin position="108"/>
        <end position="120"/>
    </location>
</feature>
<name>A0A1A8B0V0_NOTFU</name>
<accession>A0A1A8B0V0</accession>
<dbReference type="GO" id="GO:0005912">
    <property type="term" value="C:adherens junction"/>
    <property type="evidence" value="ECO:0007669"/>
    <property type="project" value="TreeGrafter"/>
</dbReference>
<feature type="compositionally biased region" description="Basic and acidic residues" evidence="2">
    <location>
        <begin position="1361"/>
        <end position="1416"/>
    </location>
</feature>
<dbReference type="PANTHER" id="PTHR34757:SF2">
    <property type="entry name" value="JUNCTIONAL CADHERIN 5-ASSOCIATED A"/>
    <property type="match status" value="1"/>
</dbReference>
<reference evidence="4" key="1">
    <citation type="submission" date="2016-05" db="EMBL/GenBank/DDBJ databases">
        <authorList>
            <person name="Lavstsen T."/>
            <person name="Jespersen J.S."/>
        </authorList>
    </citation>
    <scope>NUCLEOTIDE SEQUENCE</scope>
    <source>
        <tissue evidence="4">Brain</tissue>
    </source>
</reference>
<evidence type="ECO:0000256" key="2">
    <source>
        <dbReference type="SAM" id="MobiDB-lite"/>
    </source>
</evidence>
<dbReference type="EMBL" id="JAAVVJ010035640">
    <property type="protein sequence ID" value="KAF7198856.1"/>
    <property type="molecule type" value="Genomic_DNA"/>
</dbReference>
<keyword evidence="1" id="KW-0175">Coiled coil</keyword>
<feature type="compositionally biased region" description="Basic and acidic residues" evidence="2">
    <location>
        <begin position="158"/>
        <end position="168"/>
    </location>
</feature>
<dbReference type="Pfam" id="PF15351">
    <property type="entry name" value="JCAD"/>
    <property type="match status" value="2"/>
</dbReference>
<reference evidence="3" key="3">
    <citation type="submission" date="2020-03" db="EMBL/GenBank/DDBJ databases">
        <title>Intra-Species Differences in Population Size shape Life History and Genome Evolution.</title>
        <authorList>
            <person name="Willemsen D."/>
            <person name="Cui R."/>
            <person name="Valenzano D.R."/>
        </authorList>
    </citation>
    <scope>NUCLEOTIDE SEQUENCE</scope>
    <source>
        <strain evidence="3">GRZ</strain>
        <tissue evidence="3">Whole</tissue>
    </source>
</reference>
<feature type="region of interest" description="Disordered" evidence="2">
    <location>
        <begin position="1483"/>
        <end position="1544"/>
    </location>
</feature>
<feature type="region of interest" description="Disordered" evidence="2">
    <location>
        <begin position="835"/>
        <end position="870"/>
    </location>
</feature>
<feature type="region of interest" description="Disordered" evidence="2">
    <location>
        <begin position="326"/>
        <end position="355"/>
    </location>
</feature>
<feature type="compositionally biased region" description="Low complexity" evidence="2">
    <location>
        <begin position="20"/>
        <end position="40"/>
    </location>
</feature>
<feature type="region of interest" description="Disordered" evidence="2">
    <location>
        <begin position="767"/>
        <end position="788"/>
    </location>
</feature>
<dbReference type="InterPro" id="IPR028221">
    <property type="entry name" value="JCAD"/>
</dbReference>
<gene>
    <name evidence="4" type="primary">KIAA1462</name>
    <name evidence="3" type="ORF">G4P62_019292</name>
</gene>
<sequence length="1544" mass="172069">MYSVEDLLISHGYKLARHATSSTPTPVPPSSSHQPPSSHPSYRKHHETLENRTAPRTVNGYERGPVVAVANSSGARHPQVFGGGCHSNIEPRDGSQPQRDSEIRGQTDTHSLGESLTSDSGFCDGNRGPQIKDVSLWRRRGQDFSVLLDYTDLREACGREQGGHDRPEGPQQARGQELSIEDRRRATQERQRWAAQTQAQTQAKALTQGCSREREAALHQWRMTAERKCQSLGTEDWHPAVSFGHQFSQNDSEHWAKEQKRLHARTPEGIVVHPGTKVKSQSLPRMLPPENLHYVDVASSGQELNRRVNGHPLSYQNLYRARCWPDNGRPASANQLSTKPKPRFTRPPRPPSYEMHQQIRGSCEVLSGRESVPPPARDRTPLPISRTTDPHLDYFAQDSGPPGYIPPPSYKRVPIMGAVRRGYGEVPVDYRYRGHMYQQIQVAPDGSHWLIKHPASSWPTPCRERSLSGQKLFYPVYSTHEHPGVQYISFDDPRIRHISSALGGNSLTDADKIRHIRNELPSVTVSEPAPDVSAFLPPPLGPFISAKLSEEDFQTSSNNFDYANNRWRNDLHKETIDNFPAPDQNCNNRHPVAQLPSSLPASAFQALFARTSSQQRSRSDQVLAETITQVKTIVPDSEAESNRNTKRRVSETIFCLVSVPVHTPVNFNKDSTSDQNNNKATPNLTITKVDTFAVGLRESPNIRSKSVNEMPIKSHHSHFHTSNTSSLKNSKRAPLRKEVLDAWVLQAHEDKELCFAGSWPGNQYRNQETQTGSPVTGVKSPEHQESTRSASIVIMDNTGTDSTSSYGYPLAGQKSLHLSSNSAFSRLNLSLSPPQTPFLQFSQQDSSSPSKVENLGEHQSSFPSIRSPESTEPGVFGQFLLKPVNRRPCDAIGELETINKEMEDTISKIPNLGPDGADRRLAWLKLGAHFNAGSEPGRGAISLPSMHMEKTDHVKKRSTSVASSAGLESMQMISAFSRLQTSNITSELLPSPGDDCLHSSVTPHNDFNHFYRQDIPVPQESLLRDVGLTVYTETQGGPGKPMQRSLSVTSPLTYKDFSQFDKRSGSSVHHSHHELDSSEQNMKPERIVLCRGEAPICRTRSKSCILLQKDCSTHIINQEDDFENNYAAPQPLAYRDDSTADKHLERLLIKEKTNTLPVEDLSNLYEVKCAKGLPENESIEERAARILGVAVPVEALCVTDSQHDVLTNQDEEPLYSREETQQLTGKYLEVSSESLIVQKGSTEEVKASGVEASGDHSDYQDTETQSVLGLPEFPPSKLLLSLPIMPDQKLSLSICSPEKRGRGGASKLIETLQGKLNCSALSRSTTDRMIRLKELDSVSRIRRLSLKSPESEECVWEEKDDVPQEAKKGSQQKPEEEEREGNKGNKTISKGEEKQDDCVNKSVEFVEAKEPKDKTEGMNTKKLTEETVEAVLEANIEEKKKVNAELNTEKEEMELKIMEDTGKTLKAERNPALMNRCELRGNVPIPKQRTRFKPPLLPKPRSVPKRQIPLPPNDNTKTGGPMGHDGEGTPSLSDSYDPSRVEKV</sequence>
<feature type="region of interest" description="Disordered" evidence="2">
    <location>
        <begin position="17"/>
        <end position="130"/>
    </location>
</feature>
<dbReference type="GO" id="GO:0032587">
    <property type="term" value="C:ruffle membrane"/>
    <property type="evidence" value="ECO:0007669"/>
    <property type="project" value="TreeGrafter"/>
</dbReference>
<feature type="region of interest" description="Disordered" evidence="2">
    <location>
        <begin position="367"/>
        <end position="390"/>
    </location>
</feature>
<evidence type="ECO:0000313" key="3">
    <source>
        <dbReference type="EMBL" id="KAF7198856.1"/>
    </source>
</evidence>
<dbReference type="GO" id="GO:1903589">
    <property type="term" value="P:positive regulation of blood vessel endothelial cell proliferation involved in sprouting angiogenesis"/>
    <property type="evidence" value="ECO:0007669"/>
    <property type="project" value="TreeGrafter"/>
</dbReference>
<dbReference type="PANTHER" id="PTHR34757">
    <property type="entry name" value="JUNCTIONAL PROTEIN ASSOCIATED WITH CORONARY ARTERY DISEASE"/>
    <property type="match status" value="1"/>
</dbReference>
<feature type="region of interest" description="Disordered" evidence="2">
    <location>
        <begin position="1350"/>
        <end position="1422"/>
    </location>
</feature>
<proteinExistence type="predicted"/>
<organism evidence="4">
    <name type="scientific">Nothobranchius furzeri</name>
    <name type="common">Turquoise killifish</name>
    <dbReference type="NCBI Taxonomy" id="105023"/>
    <lineage>
        <taxon>Eukaryota</taxon>
        <taxon>Metazoa</taxon>
        <taxon>Chordata</taxon>
        <taxon>Craniata</taxon>
        <taxon>Vertebrata</taxon>
        <taxon>Euteleostomi</taxon>
        <taxon>Actinopterygii</taxon>
        <taxon>Neopterygii</taxon>
        <taxon>Teleostei</taxon>
        <taxon>Neoteleostei</taxon>
        <taxon>Acanthomorphata</taxon>
        <taxon>Ovalentaria</taxon>
        <taxon>Atherinomorphae</taxon>
        <taxon>Cyprinodontiformes</taxon>
        <taxon>Nothobranchiidae</taxon>
        <taxon>Nothobranchius</taxon>
    </lineage>
</organism>
<protein>
    <submittedName>
        <fullName evidence="3">Junctional protein associated with coronary artery disease-like</fullName>
    </submittedName>
    <submittedName>
        <fullName evidence="4">KIAA1462</fullName>
    </submittedName>
</protein>
<evidence type="ECO:0000256" key="1">
    <source>
        <dbReference type="SAM" id="Coils"/>
    </source>
</evidence>
<dbReference type="EMBL" id="HADY01022068">
    <property type="protein sequence ID" value="SBP60553.1"/>
    <property type="molecule type" value="Transcribed_RNA"/>
</dbReference>
<evidence type="ECO:0000313" key="4">
    <source>
        <dbReference type="EMBL" id="SBP60553.1"/>
    </source>
</evidence>
<feature type="compositionally biased region" description="Acidic residues" evidence="2">
    <location>
        <begin position="1351"/>
        <end position="1360"/>
    </location>
</feature>
<feature type="compositionally biased region" description="Basic and acidic residues" evidence="2">
    <location>
        <begin position="89"/>
        <end position="107"/>
    </location>
</feature>
<dbReference type="Proteomes" id="UP000822369">
    <property type="component" value="Unassembled WGS sequence"/>
</dbReference>
<reference evidence="4" key="2">
    <citation type="submission" date="2016-06" db="EMBL/GenBank/DDBJ databases">
        <title>The genome of a short-lived fish provides insights into sex chromosome evolution and the genetic control of aging.</title>
        <authorList>
            <person name="Reichwald K."/>
            <person name="Felder M."/>
            <person name="Petzold A."/>
            <person name="Koch P."/>
            <person name="Groth M."/>
            <person name="Platzer M."/>
        </authorList>
    </citation>
    <scope>NUCLEOTIDE SEQUENCE</scope>
    <source>
        <tissue evidence="4">Brain</tissue>
    </source>
</reference>
<feature type="coiled-coil region" evidence="1">
    <location>
        <begin position="1429"/>
        <end position="1463"/>
    </location>
</feature>